<dbReference type="GeneID" id="70908286"/>
<dbReference type="PROSITE" id="PS51257">
    <property type="entry name" value="PROKAR_LIPOPROTEIN"/>
    <property type="match status" value="1"/>
</dbReference>
<evidence type="ECO:0000313" key="2">
    <source>
        <dbReference type="Proteomes" id="UP000285972"/>
    </source>
</evidence>
<proteinExistence type="predicted"/>
<comment type="caution">
    <text evidence="1">The sequence shown here is derived from an EMBL/GenBank/DDBJ whole genome shotgun (WGS) entry which is preliminary data.</text>
</comment>
<protein>
    <recommendedName>
        <fullName evidence="3">Lipoprotein</fullName>
    </recommendedName>
</protein>
<organism evidence="1 2">
    <name type="scientific">Brenneria goodwinii</name>
    <dbReference type="NCBI Taxonomy" id="1109412"/>
    <lineage>
        <taxon>Bacteria</taxon>
        <taxon>Pseudomonadati</taxon>
        <taxon>Pseudomonadota</taxon>
        <taxon>Gammaproteobacteria</taxon>
        <taxon>Enterobacterales</taxon>
        <taxon>Pectobacteriaceae</taxon>
        <taxon>Brenneria</taxon>
    </lineage>
</organism>
<evidence type="ECO:0000313" key="1">
    <source>
        <dbReference type="EMBL" id="RLM17377.1"/>
    </source>
</evidence>
<evidence type="ECO:0008006" key="3">
    <source>
        <dbReference type="Google" id="ProtNLM"/>
    </source>
</evidence>
<name>A0AAE8JL71_9GAMM</name>
<accession>A0AAE8JL71</accession>
<dbReference type="RefSeq" id="WP_048636354.1">
    <property type="nucleotide sequence ID" value="NZ_CGIG01000001.1"/>
</dbReference>
<dbReference type="KEGG" id="bgj:AWC36_15855"/>
<sequence>MVNKAVNDMFFKLKITVLVSSLLIALTGCNDPKKANEDKFKVAAQQYLDTKYANCYSKANFPMKTDGFYFDNLPGMLHVMAEKGLLSIYGY</sequence>
<dbReference type="EMBL" id="MJLX01000085">
    <property type="protein sequence ID" value="RLM17377.1"/>
    <property type="molecule type" value="Genomic_DNA"/>
</dbReference>
<gene>
    <name evidence="1" type="ORF">BIY26_20760</name>
</gene>
<dbReference type="Proteomes" id="UP000285972">
    <property type="component" value="Unassembled WGS sequence"/>
</dbReference>
<reference evidence="1 2" key="1">
    <citation type="submission" date="2016-09" db="EMBL/GenBank/DDBJ databases">
        <authorList>
            <person name="Doonan J."/>
            <person name="Pachebat J.A."/>
            <person name="Golyshin P.N."/>
            <person name="Denman S."/>
            <person name="Mcdonald J.E."/>
        </authorList>
    </citation>
    <scope>NUCLEOTIDE SEQUENCE [LARGE SCALE GENOMIC DNA]</scope>
    <source>
        <strain evidence="1 2">FRB141</strain>
    </source>
</reference>
<dbReference type="AlphaFoldDB" id="A0AAE8JL71"/>